<dbReference type="InterPro" id="IPR058925">
    <property type="entry name" value="zf-C2H2_AcuF"/>
</dbReference>
<organism evidence="3 4">
    <name type="scientific">Ophiobolus disseminans</name>
    <dbReference type="NCBI Taxonomy" id="1469910"/>
    <lineage>
        <taxon>Eukaryota</taxon>
        <taxon>Fungi</taxon>
        <taxon>Dikarya</taxon>
        <taxon>Ascomycota</taxon>
        <taxon>Pezizomycotina</taxon>
        <taxon>Dothideomycetes</taxon>
        <taxon>Pleosporomycetidae</taxon>
        <taxon>Pleosporales</taxon>
        <taxon>Pleosporineae</taxon>
        <taxon>Phaeosphaeriaceae</taxon>
        <taxon>Ophiobolus</taxon>
    </lineage>
</organism>
<dbReference type="Pfam" id="PF26082">
    <property type="entry name" value="zf-C2H2_AcuF"/>
    <property type="match status" value="1"/>
</dbReference>
<feature type="domain" description="Macro" evidence="2">
    <location>
        <begin position="1059"/>
        <end position="1239"/>
    </location>
</feature>
<feature type="domain" description="Macro" evidence="2">
    <location>
        <begin position="649"/>
        <end position="828"/>
    </location>
</feature>
<feature type="region of interest" description="Disordered" evidence="1">
    <location>
        <begin position="1553"/>
        <end position="1572"/>
    </location>
</feature>
<dbReference type="SUPFAM" id="SSF52949">
    <property type="entry name" value="Macro domain-like"/>
    <property type="match status" value="2"/>
</dbReference>
<feature type="region of interest" description="Disordered" evidence="1">
    <location>
        <begin position="589"/>
        <end position="621"/>
    </location>
</feature>
<dbReference type="PROSITE" id="PS51154">
    <property type="entry name" value="MACRO"/>
    <property type="match status" value="2"/>
</dbReference>
<evidence type="ECO:0000313" key="4">
    <source>
        <dbReference type="Proteomes" id="UP000799424"/>
    </source>
</evidence>
<dbReference type="Pfam" id="PF26118">
    <property type="entry name" value="DUF8035"/>
    <property type="match status" value="2"/>
</dbReference>
<reference evidence="3" key="1">
    <citation type="journal article" date="2020" name="Stud. Mycol.">
        <title>101 Dothideomycetes genomes: a test case for predicting lifestyles and emergence of pathogens.</title>
        <authorList>
            <person name="Haridas S."/>
            <person name="Albert R."/>
            <person name="Binder M."/>
            <person name="Bloem J."/>
            <person name="Labutti K."/>
            <person name="Salamov A."/>
            <person name="Andreopoulos B."/>
            <person name="Baker S."/>
            <person name="Barry K."/>
            <person name="Bills G."/>
            <person name="Bluhm B."/>
            <person name="Cannon C."/>
            <person name="Castanera R."/>
            <person name="Culley D."/>
            <person name="Daum C."/>
            <person name="Ezra D."/>
            <person name="Gonzalez J."/>
            <person name="Henrissat B."/>
            <person name="Kuo A."/>
            <person name="Liang C."/>
            <person name="Lipzen A."/>
            <person name="Lutzoni F."/>
            <person name="Magnuson J."/>
            <person name="Mondo S."/>
            <person name="Nolan M."/>
            <person name="Ohm R."/>
            <person name="Pangilinan J."/>
            <person name="Park H.-J."/>
            <person name="Ramirez L."/>
            <person name="Alfaro M."/>
            <person name="Sun H."/>
            <person name="Tritt A."/>
            <person name="Yoshinaga Y."/>
            <person name="Zwiers L.-H."/>
            <person name="Turgeon B."/>
            <person name="Goodwin S."/>
            <person name="Spatafora J."/>
            <person name="Crous P."/>
            <person name="Grigoriev I."/>
        </authorList>
    </citation>
    <scope>NUCLEOTIDE SEQUENCE</scope>
    <source>
        <strain evidence="3">CBS 113818</strain>
    </source>
</reference>
<feature type="compositionally biased region" description="Polar residues" evidence="1">
    <location>
        <begin position="2111"/>
        <end position="2123"/>
    </location>
</feature>
<sequence length="2279" mass="255033">MSSIRLATASNVWAFQALSHELSASDNKWTGLIDREALEDEIGRFRVWSGNLGALQKGHSSLDYRLRDSPLLSSNALKFLEELENNINEALAVVTGARLPYELQPKQDKSGEEEDDDDDFFDEDDEDEDEDSGSRSELSMRFAEIVDIVDNLYKLSVRIRTPTIRSRSLKAATYKPKDPETGVDLLSTYAVYDLQHIKELLCHLRQPHQEDVENSDYDYLITRLSAAITLRRRQFKYWRRHRDKLGMATGIEETTPDALVINRPDPPQRNDTSEAQPEIPTLVVPKEAPSHKTGKTLLSGTEATQHHQSLDEIVDTKSVTSYAVTVKDLHGKGVELPPPPHSADGEKDFECPYCYIICPARYGRGRAWRTHLLQDLQPYVCTFPDCDSSEQLFRSRREWAEHEASHRKAWRCIEHPGAVYKSSIGLEDHLRREHADSLPDSQLPAIVKVGETTTVDVRSTCPICCASTDTEGLGDLHNHIANHLERIATFALPTNLEEDADGASSMASRGGSESDGSRNMSGFSDSSDTSTELVEKATTFNKAALEDIEFDTFPNDPRYSQGVASLSAQSLSQLPDASHTRLNAFFPTQENQLNDPSNQSELTFDENSSSVSSNYDQEGDDQLQKSVLGVSDIPTLRQMYRSRQLLQRDQVFAPNDYYNRIISFCCHDLTQLKVDAIVNSASRAIRSTSGDTLNNSVHRVAGSAMAKEAKSKGRPKADLAVITGGYNLPSKHVIHTFRPRDMTQFDQLAACYHSALDLAITSRIKTIAFPCIGTGGVGFPPRVAARTALEEMRKYLDGHPEHGFERLVFCVNTAVDEKAYMDFLPIYFPPTHGDLDEARSSVWSEDRAALAAKLLDTRNQVQKVLSELTIGLNRSVPNFPQAVLNELSAIDSGLASIRRYLLWSQEVSQSLQDLRLVCSVTQLVCGSIGEIMDLAKEHVNLGQQSDKSIWEDYISDMQGTHDLDLSQLLEACHYFIESLQTLISREGIEVDQMIAARQILERYRTKQNAGRRIQNHLNEVLYSQEFERETVARAQNIVTLQQIPSISQLYKLGELEEKPTQARPSAMDNHTVCFTREDITKLEVDVIVNSTDMGFGGTGALNRTVLAKGGVQLREAVSAFGMCAIGDVRASEGYLLPAKHVLHVVPPNQLNKDTKDILRKVYRKALQLAVTLRATSIAFPSIGTGMLNYPRRDCATLAMEEIKRFLETAEPKNLIEKIVFVVYSSNDEFIYKSFLPVYFPPIDLYANRALPASQPGQAIATSSSSEPSDAPRRSIFGSIGEAYRSVRFGKLPAASRPISTSEEHALINFESHAKDCVICKDVETLYSEGHDLCADGYSKAQLVLWYMNMQSDNTIWSKPDSDGQIVRIDVPIDLFPFSTSLLAMVERSYRDNGRSRPFVSPDRPYGEFAKDQSQKQATLSSVADEEVDLQATAEKAQRRTRAHILAWSKADGLFDVNWKLLTPDECDIRVDTAAIVATEIDTVYCLLKLQIADITAVQRHKTAPEVTLTTITNTMGKPQNVGDEYMFRCRSDPDCSFLLRMIRRAIEDFKEAHTSESQKDIETPHTATSPGTATEYHKWNQRLHDIREELTTMKRASGGLTDLQFKMERLSQASSSLHSTAHELEAASELYSASRSPLATRILVCLTADLKSRPGSYIGLDTDSIVSTLRATREEVSLALEELVAEDQIHNTVDENTWVVSHPPKDLPVLPEEQRGISQAQVEPSATPAPPGLSRLELWLLSTYVFAISSEADITMEATADAATALIALGAKVKWYDISGTLMDPQLEPGYSVSGIREGSEPWTCIHQNIVDPRVLRDIGIEFEDRGTYVVLRRSLKKGELYGWATRSNEIRQLQDPGEPLIINTSLPGGTKTDVSSDLEQDFMAQEPSNPQSLSPLAKQVHAYMATTQLTSAEAHHIADITTSVDKSIEEVRQTLAELEKRDMAQMYMNDRWWYTTWPMEQDTEAQHEAASAPSPTAVPSLNLIMPSPPTQRASESLLREPTAFDLKNRPEEEETSKDTQVPQSTPSSEVRDLPDLNLIAPSPPLGQTQSSDTEPLDDPAPLDLGVQSDNQYAPGSGQQHKSRVQWANMNVVHADANDAKQMQKEERETPPSSSSAAVQNAPDSEHMTTSHNTAPSSPRNYLTEQELETLDISRFYGRSFLNPQHTRIDKRLVDPRALTSSQEVFMNVQDALIIQRTVWYDEVEKWAKESARMRRHDEEVREERDRDVASRRSRGAVEKGKGRDARDEYQERLDRVIAGDMEEEELRRFKDKDGERFK</sequence>
<accession>A0A6A6ZTV7</accession>
<feature type="compositionally biased region" description="Polar residues" evidence="1">
    <location>
        <begin position="2130"/>
        <end position="2142"/>
    </location>
</feature>
<feature type="compositionally biased region" description="Acidic residues" evidence="1">
    <location>
        <begin position="111"/>
        <end position="131"/>
    </location>
</feature>
<dbReference type="Proteomes" id="UP000799424">
    <property type="component" value="Unassembled WGS sequence"/>
</dbReference>
<feature type="compositionally biased region" description="Low complexity" evidence="1">
    <location>
        <begin position="1970"/>
        <end position="1981"/>
    </location>
</feature>
<evidence type="ECO:0000256" key="1">
    <source>
        <dbReference type="SAM" id="MobiDB-lite"/>
    </source>
</evidence>
<dbReference type="PANTHER" id="PTHR11106:SF27">
    <property type="entry name" value="MACRO DOMAIN-CONTAINING PROTEIN"/>
    <property type="match status" value="1"/>
</dbReference>
<dbReference type="InterPro" id="IPR043472">
    <property type="entry name" value="Macro_dom-like"/>
</dbReference>
<keyword evidence="4" id="KW-1185">Reference proteome</keyword>
<dbReference type="SMART" id="SM00506">
    <property type="entry name" value="A1pp"/>
    <property type="match status" value="2"/>
</dbReference>
<feature type="compositionally biased region" description="Basic and acidic residues" evidence="1">
    <location>
        <begin position="1553"/>
        <end position="1563"/>
    </location>
</feature>
<dbReference type="OrthoDB" id="6133115at2759"/>
<dbReference type="Pfam" id="PF01661">
    <property type="entry name" value="Macro"/>
    <property type="match status" value="2"/>
</dbReference>
<proteinExistence type="predicted"/>
<dbReference type="Gene3D" id="3.40.220.10">
    <property type="entry name" value="Leucine Aminopeptidase, subunit E, domain 1"/>
    <property type="match status" value="2"/>
</dbReference>
<feature type="compositionally biased region" description="Polar residues" evidence="1">
    <location>
        <begin position="517"/>
        <end position="532"/>
    </location>
</feature>
<gene>
    <name evidence="3" type="ORF">CC86DRAFT_371989</name>
</gene>
<feature type="compositionally biased region" description="Polar residues" evidence="1">
    <location>
        <begin position="2068"/>
        <end position="2080"/>
    </location>
</feature>
<evidence type="ECO:0000259" key="2">
    <source>
        <dbReference type="PROSITE" id="PS51154"/>
    </source>
</evidence>
<feature type="region of interest" description="Disordered" evidence="1">
    <location>
        <begin position="103"/>
        <end position="136"/>
    </location>
</feature>
<dbReference type="EMBL" id="MU006231">
    <property type="protein sequence ID" value="KAF2823767.1"/>
    <property type="molecule type" value="Genomic_DNA"/>
</dbReference>
<dbReference type="PANTHER" id="PTHR11106">
    <property type="entry name" value="GANGLIOSIDE INDUCED DIFFERENTIATION ASSOCIATED PROTEIN 2-RELATED"/>
    <property type="match status" value="1"/>
</dbReference>
<feature type="region of interest" description="Disordered" evidence="1">
    <location>
        <begin position="2217"/>
        <end position="2250"/>
    </location>
</feature>
<name>A0A6A6ZTV7_9PLEO</name>
<feature type="region of interest" description="Disordered" evidence="1">
    <location>
        <begin position="1965"/>
        <end position="2083"/>
    </location>
</feature>
<feature type="compositionally biased region" description="Polar residues" evidence="1">
    <location>
        <begin position="2019"/>
        <end position="2029"/>
    </location>
</feature>
<dbReference type="InterPro" id="IPR002589">
    <property type="entry name" value="Macro_dom"/>
</dbReference>
<protein>
    <recommendedName>
        <fullName evidence="2">Macro domain-containing protein</fullName>
    </recommendedName>
</protein>
<feature type="region of interest" description="Disordered" evidence="1">
    <location>
        <begin position="258"/>
        <end position="295"/>
    </location>
</feature>
<feature type="region of interest" description="Disordered" evidence="1">
    <location>
        <begin position="499"/>
        <end position="532"/>
    </location>
</feature>
<feature type="region of interest" description="Disordered" evidence="1">
    <location>
        <begin position="2099"/>
        <end position="2142"/>
    </location>
</feature>
<feature type="compositionally biased region" description="Polar residues" evidence="1">
    <location>
        <begin position="589"/>
        <end position="616"/>
    </location>
</feature>
<dbReference type="InterPro" id="IPR058348">
    <property type="entry name" value="DUF8035"/>
</dbReference>
<feature type="compositionally biased region" description="Basic and acidic residues" evidence="1">
    <location>
        <begin position="2099"/>
        <end position="2110"/>
    </location>
</feature>
<evidence type="ECO:0000313" key="3">
    <source>
        <dbReference type="EMBL" id="KAF2823767.1"/>
    </source>
</evidence>